<accession>A0A6A6RBY1</accession>
<gene>
    <name evidence="2" type="ORF">BU16DRAFT_554033</name>
</gene>
<dbReference type="AlphaFoldDB" id="A0A6A6RBY1"/>
<feature type="region of interest" description="Disordered" evidence="1">
    <location>
        <begin position="1"/>
        <end position="35"/>
    </location>
</feature>
<dbReference type="EMBL" id="MU004181">
    <property type="protein sequence ID" value="KAF2501974.1"/>
    <property type="molecule type" value="Genomic_DNA"/>
</dbReference>
<feature type="compositionally biased region" description="Basic and acidic residues" evidence="1">
    <location>
        <begin position="17"/>
        <end position="27"/>
    </location>
</feature>
<dbReference type="OrthoDB" id="10025998at2759"/>
<feature type="compositionally biased region" description="Low complexity" evidence="1">
    <location>
        <begin position="1"/>
        <end position="14"/>
    </location>
</feature>
<sequence>MPSASSMVSSNVQSLEDPSRPADHAITHESGTSSGDDGTALSFLVHGSAYIPMFDVITQYLEPRDIIALRGVDRALAANDVFSAAQSSQWNIDTALSEFFKSPVGFRSALGQVQAVVTGEFVLRFLDRRAPGERIDIFMSEEEPNKETLTAFLQNEGYDQHGGHTHQAPARNRLWTGVDRYVRKRPTGVHPTKLYVKYTVGPPVVSILKGMQYTTALANVITATKAYVPFAEYTIKERRSYLHGMLHDSDEEMPAALSVASESGRDLRDHIVAASSIHGSTEKPTPARCYRTLADGKTWVIPFPTDGLVTPKEPDFVIEATDFSVRVDTNDAPGHDRFIVALDALDFVGLQYSWAGLQLRSVEVMRRLRYLLMLEIGKLPKEDWPVDLMDFMFRGLHSRSGDFVPPTWLDDMVAEWAGKIAEGKQVP</sequence>
<protein>
    <submittedName>
        <fullName evidence="2">Uncharacterized protein</fullName>
    </submittedName>
</protein>
<evidence type="ECO:0000313" key="2">
    <source>
        <dbReference type="EMBL" id="KAF2501974.1"/>
    </source>
</evidence>
<name>A0A6A6RBY1_9PEZI</name>
<organism evidence="2 3">
    <name type="scientific">Lophium mytilinum</name>
    <dbReference type="NCBI Taxonomy" id="390894"/>
    <lineage>
        <taxon>Eukaryota</taxon>
        <taxon>Fungi</taxon>
        <taxon>Dikarya</taxon>
        <taxon>Ascomycota</taxon>
        <taxon>Pezizomycotina</taxon>
        <taxon>Dothideomycetes</taxon>
        <taxon>Pleosporomycetidae</taxon>
        <taxon>Mytilinidiales</taxon>
        <taxon>Mytilinidiaceae</taxon>
        <taxon>Lophium</taxon>
    </lineage>
</organism>
<dbReference type="Proteomes" id="UP000799750">
    <property type="component" value="Unassembled WGS sequence"/>
</dbReference>
<keyword evidence="3" id="KW-1185">Reference proteome</keyword>
<evidence type="ECO:0000256" key="1">
    <source>
        <dbReference type="SAM" id="MobiDB-lite"/>
    </source>
</evidence>
<proteinExistence type="predicted"/>
<reference evidence="2" key="1">
    <citation type="journal article" date="2020" name="Stud. Mycol.">
        <title>101 Dothideomycetes genomes: a test case for predicting lifestyles and emergence of pathogens.</title>
        <authorList>
            <person name="Haridas S."/>
            <person name="Albert R."/>
            <person name="Binder M."/>
            <person name="Bloem J."/>
            <person name="Labutti K."/>
            <person name="Salamov A."/>
            <person name="Andreopoulos B."/>
            <person name="Baker S."/>
            <person name="Barry K."/>
            <person name="Bills G."/>
            <person name="Bluhm B."/>
            <person name="Cannon C."/>
            <person name="Castanera R."/>
            <person name="Culley D."/>
            <person name="Daum C."/>
            <person name="Ezra D."/>
            <person name="Gonzalez J."/>
            <person name="Henrissat B."/>
            <person name="Kuo A."/>
            <person name="Liang C."/>
            <person name="Lipzen A."/>
            <person name="Lutzoni F."/>
            <person name="Magnuson J."/>
            <person name="Mondo S."/>
            <person name="Nolan M."/>
            <person name="Ohm R."/>
            <person name="Pangilinan J."/>
            <person name="Park H.-J."/>
            <person name="Ramirez L."/>
            <person name="Alfaro M."/>
            <person name="Sun H."/>
            <person name="Tritt A."/>
            <person name="Yoshinaga Y."/>
            <person name="Zwiers L.-H."/>
            <person name="Turgeon B."/>
            <person name="Goodwin S."/>
            <person name="Spatafora J."/>
            <person name="Crous P."/>
            <person name="Grigoriev I."/>
        </authorList>
    </citation>
    <scope>NUCLEOTIDE SEQUENCE</scope>
    <source>
        <strain evidence="2">CBS 269.34</strain>
    </source>
</reference>
<evidence type="ECO:0000313" key="3">
    <source>
        <dbReference type="Proteomes" id="UP000799750"/>
    </source>
</evidence>